<feature type="compositionally biased region" description="Basic and acidic residues" evidence="1">
    <location>
        <begin position="12"/>
        <end position="22"/>
    </location>
</feature>
<feature type="region of interest" description="Disordered" evidence="1">
    <location>
        <begin position="1"/>
        <end position="29"/>
    </location>
</feature>
<gene>
    <name evidence="2" type="ORF">FOVG_01400</name>
</gene>
<feature type="compositionally biased region" description="Polar residues" evidence="1">
    <location>
        <begin position="1"/>
        <end position="11"/>
    </location>
</feature>
<dbReference type="EMBL" id="JH650968">
    <property type="protein sequence ID" value="EXA53666.1"/>
    <property type="molecule type" value="Genomic_DNA"/>
</dbReference>
<dbReference type="Proteomes" id="UP000030751">
    <property type="component" value="Unassembled WGS sequence"/>
</dbReference>
<reference evidence="2" key="1">
    <citation type="submission" date="2011-10" db="EMBL/GenBank/DDBJ databases">
        <title>The Genome Sequence of Fusarium oxysporum HDV247.</title>
        <authorList>
            <consortium name="The Broad Institute Genome Sequencing Platform"/>
            <person name="Ma L.-J."/>
            <person name="Gale L.R."/>
            <person name="Schwartz D.C."/>
            <person name="Zhou S."/>
            <person name="Corby-Kistler H."/>
            <person name="Young S.K."/>
            <person name="Zeng Q."/>
            <person name="Gargeya S."/>
            <person name="Fitzgerald M."/>
            <person name="Haas B."/>
            <person name="Abouelleil A."/>
            <person name="Alvarado L."/>
            <person name="Arachchi H.M."/>
            <person name="Berlin A."/>
            <person name="Brown A."/>
            <person name="Chapman S.B."/>
            <person name="Chen Z."/>
            <person name="Dunbar C."/>
            <person name="Freedman E."/>
            <person name="Gearin G."/>
            <person name="Goldberg J."/>
            <person name="Griggs A."/>
            <person name="Gujja S."/>
            <person name="Heiman D."/>
            <person name="Howarth C."/>
            <person name="Larson L."/>
            <person name="Lui A."/>
            <person name="MacDonald P.J.P."/>
            <person name="Montmayeur A."/>
            <person name="Murphy C."/>
            <person name="Neiman D."/>
            <person name="Pearson M."/>
            <person name="Priest M."/>
            <person name="Roberts A."/>
            <person name="Saif S."/>
            <person name="Shea T."/>
            <person name="Shenoy N."/>
            <person name="Sisk P."/>
            <person name="Stolte C."/>
            <person name="Sykes S."/>
            <person name="Wortman J."/>
            <person name="Nusbaum C."/>
            <person name="Birren B."/>
        </authorList>
    </citation>
    <scope>NUCLEOTIDE SEQUENCE [LARGE SCALE GENOMIC DNA]</scope>
    <source>
        <strain evidence="2">HDV247</strain>
    </source>
</reference>
<organism evidence="2">
    <name type="scientific">Fusarium oxysporum f. sp. pisi HDV247</name>
    <dbReference type="NCBI Taxonomy" id="1080344"/>
    <lineage>
        <taxon>Eukaryota</taxon>
        <taxon>Fungi</taxon>
        <taxon>Dikarya</taxon>
        <taxon>Ascomycota</taxon>
        <taxon>Pezizomycotina</taxon>
        <taxon>Sordariomycetes</taxon>
        <taxon>Hypocreomycetidae</taxon>
        <taxon>Hypocreales</taxon>
        <taxon>Nectriaceae</taxon>
        <taxon>Fusarium</taxon>
        <taxon>Fusarium oxysporum species complex</taxon>
    </lineage>
</organism>
<sequence>MPSTLSQQTSLESEKDNSREQQNDDEDYPWRMIQREVASHTANKFELRLNVWLPTSQFCLPSWPKPSEGRILRGLQGFLEYDSTYLPSCLLSSQNDTEADSSQGEQDLKLIMTVTSLISPHPGIGQRLYKENKGHTPRDALHRLSSELKLQTQDFPGAGTIQVLHIESRSLDKIEKFKPSPTVEDRLKLAIDMGVYLRRWNICPCPQDQSPVTEIAQKYAAVYNTDEIHNPVAI</sequence>
<evidence type="ECO:0000256" key="1">
    <source>
        <dbReference type="SAM" id="MobiDB-lite"/>
    </source>
</evidence>
<reference evidence="2" key="2">
    <citation type="submission" date="2012-05" db="EMBL/GenBank/DDBJ databases">
        <title>Annotation of the Genome Sequence of Fusarium oxysporum HDV247.</title>
        <authorList>
            <consortium name="The Broad Institute Genomics Platform"/>
            <person name="Ma L.-J."/>
            <person name="Corby-Kistler H."/>
            <person name="Broz K."/>
            <person name="Gale L.R."/>
            <person name="Jonkers W."/>
            <person name="O'Donnell K."/>
            <person name="Ploetz R."/>
            <person name="Steinberg C."/>
            <person name="Schwartz D.C."/>
            <person name="VanEtten H."/>
            <person name="Zhou S."/>
            <person name="Young S.K."/>
            <person name="Zeng Q."/>
            <person name="Gargeya S."/>
            <person name="Fitzgerald M."/>
            <person name="Abouelleil A."/>
            <person name="Alvarado L."/>
            <person name="Chapman S.B."/>
            <person name="Gainer-Dewar J."/>
            <person name="Goldberg J."/>
            <person name="Griggs A."/>
            <person name="Gujja S."/>
            <person name="Hansen M."/>
            <person name="Howarth C."/>
            <person name="Imamovic A."/>
            <person name="Ireland A."/>
            <person name="Larimer J."/>
            <person name="McCowan C."/>
            <person name="Murphy C."/>
            <person name="Pearson M."/>
            <person name="Poon T.W."/>
            <person name="Priest M."/>
            <person name="Roberts A."/>
            <person name="Saif S."/>
            <person name="Shea T."/>
            <person name="Sykes S."/>
            <person name="Wortman J."/>
            <person name="Nusbaum C."/>
            <person name="Birren B."/>
        </authorList>
    </citation>
    <scope>NUCLEOTIDE SEQUENCE</scope>
    <source>
        <strain evidence="2">HDV247</strain>
    </source>
</reference>
<evidence type="ECO:0000313" key="2">
    <source>
        <dbReference type="EMBL" id="EXA53666.1"/>
    </source>
</evidence>
<protein>
    <submittedName>
        <fullName evidence="2">Uncharacterized protein</fullName>
    </submittedName>
</protein>
<name>W9QEU1_FUSOX</name>
<dbReference type="AlphaFoldDB" id="W9QEU1"/>
<accession>W9QEU1</accession>
<proteinExistence type="predicted"/>
<dbReference type="HOGENOM" id="CLU_1185059_0_0_1"/>